<dbReference type="InterPro" id="IPR000305">
    <property type="entry name" value="GIY-YIG_endonuc"/>
</dbReference>
<dbReference type="SMART" id="SM00465">
    <property type="entry name" value="GIYc"/>
    <property type="match status" value="1"/>
</dbReference>
<evidence type="ECO:0000313" key="3">
    <source>
        <dbReference type="EMBL" id="MDY0872592.1"/>
    </source>
</evidence>
<dbReference type="CDD" id="cd10448">
    <property type="entry name" value="GIY-YIG_unchar_3"/>
    <property type="match status" value="1"/>
</dbReference>
<evidence type="ECO:0000259" key="2">
    <source>
        <dbReference type="PROSITE" id="PS50164"/>
    </source>
</evidence>
<dbReference type="PROSITE" id="PS50164">
    <property type="entry name" value="GIY_YIG"/>
    <property type="match status" value="1"/>
</dbReference>
<accession>A0ABU5DZ33</accession>
<dbReference type="PANTHER" id="PTHR34477:SF5">
    <property type="entry name" value="BSL5627 PROTEIN"/>
    <property type="match status" value="1"/>
</dbReference>
<feature type="domain" description="GIY-YIG" evidence="2">
    <location>
        <begin position="1"/>
        <end position="77"/>
    </location>
</feature>
<organism evidence="3 4">
    <name type="scientific">Dongia rigui</name>
    <dbReference type="NCBI Taxonomy" id="940149"/>
    <lineage>
        <taxon>Bacteria</taxon>
        <taxon>Pseudomonadati</taxon>
        <taxon>Pseudomonadota</taxon>
        <taxon>Alphaproteobacteria</taxon>
        <taxon>Rhodospirillales</taxon>
        <taxon>Dongiaceae</taxon>
        <taxon>Dongia</taxon>
    </lineage>
</organism>
<dbReference type="Gene3D" id="3.40.1440.10">
    <property type="entry name" value="GIY-YIG endonuclease"/>
    <property type="match status" value="1"/>
</dbReference>
<dbReference type="InterPro" id="IPR035901">
    <property type="entry name" value="GIY-YIG_endonuc_sf"/>
</dbReference>
<dbReference type="SUPFAM" id="SSF82771">
    <property type="entry name" value="GIY-YIG endonuclease"/>
    <property type="match status" value="1"/>
</dbReference>
<comment type="similarity">
    <text evidence="1">Belongs to the UPF0213 family.</text>
</comment>
<dbReference type="InterPro" id="IPR050190">
    <property type="entry name" value="UPF0213_domain"/>
</dbReference>
<evidence type="ECO:0000256" key="1">
    <source>
        <dbReference type="ARBA" id="ARBA00007435"/>
    </source>
</evidence>
<dbReference type="PANTHER" id="PTHR34477">
    <property type="entry name" value="UPF0213 PROTEIN YHBQ"/>
    <property type="match status" value="1"/>
</dbReference>
<dbReference type="RefSeq" id="WP_320501067.1">
    <property type="nucleotide sequence ID" value="NZ_JAXCLX010000002.1"/>
</dbReference>
<proteinExistence type="inferred from homology"/>
<dbReference type="EMBL" id="JAXCLX010000002">
    <property type="protein sequence ID" value="MDY0872592.1"/>
    <property type="molecule type" value="Genomic_DNA"/>
</dbReference>
<keyword evidence="4" id="KW-1185">Reference proteome</keyword>
<dbReference type="Proteomes" id="UP001271769">
    <property type="component" value="Unassembled WGS sequence"/>
</dbReference>
<evidence type="ECO:0000313" key="4">
    <source>
        <dbReference type="Proteomes" id="UP001271769"/>
    </source>
</evidence>
<dbReference type="Pfam" id="PF01541">
    <property type="entry name" value="GIY-YIG"/>
    <property type="match status" value="1"/>
</dbReference>
<gene>
    <name evidence="3" type="ORF">SMD31_11680</name>
</gene>
<sequence>MGGWVYIVTNRPHGTLYVGVTSDLPRRIWEHREGVVEGFTSRYKLHQLVHAEFHDDIRGAIQREKNIKGWSRGWKLDLIEKENPNWEDIFERLQI</sequence>
<name>A0ABU5DZ33_9PROT</name>
<comment type="caution">
    <text evidence="3">The sequence shown here is derived from an EMBL/GenBank/DDBJ whole genome shotgun (WGS) entry which is preliminary data.</text>
</comment>
<protein>
    <submittedName>
        <fullName evidence="3">GIY-YIG nuclease family protein</fullName>
    </submittedName>
</protein>
<reference evidence="3 4" key="1">
    <citation type="journal article" date="2013" name="Antonie Van Leeuwenhoek">
        <title>Dongia rigui sp. nov., isolated from freshwater of a large wetland in Korea.</title>
        <authorList>
            <person name="Baik K.S."/>
            <person name="Hwang Y.M."/>
            <person name="Choi J.S."/>
            <person name="Kwon J."/>
            <person name="Seong C.N."/>
        </authorList>
    </citation>
    <scope>NUCLEOTIDE SEQUENCE [LARGE SCALE GENOMIC DNA]</scope>
    <source>
        <strain evidence="3 4">04SU4-P</strain>
    </source>
</reference>